<dbReference type="AlphaFoldDB" id="A0A1V9X622"/>
<name>A0A1V9X622_9ACAR</name>
<comment type="caution">
    <text evidence="2">The sequence shown here is derived from an EMBL/GenBank/DDBJ whole genome shotgun (WGS) entry which is preliminary data.</text>
</comment>
<dbReference type="Proteomes" id="UP000192247">
    <property type="component" value="Unassembled WGS sequence"/>
</dbReference>
<feature type="region of interest" description="Disordered" evidence="1">
    <location>
        <begin position="121"/>
        <end position="146"/>
    </location>
</feature>
<accession>A0A1V9X622</accession>
<organism evidence="2 3">
    <name type="scientific">Tropilaelaps mercedesae</name>
    <dbReference type="NCBI Taxonomy" id="418985"/>
    <lineage>
        <taxon>Eukaryota</taxon>
        <taxon>Metazoa</taxon>
        <taxon>Ecdysozoa</taxon>
        <taxon>Arthropoda</taxon>
        <taxon>Chelicerata</taxon>
        <taxon>Arachnida</taxon>
        <taxon>Acari</taxon>
        <taxon>Parasitiformes</taxon>
        <taxon>Mesostigmata</taxon>
        <taxon>Gamasina</taxon>
        <taxon>Dermanyssoidea</taxon>
        <taxon>Laelapidae</taxon>
        <taxon>Tropilaelaps</taxon>
    </lineage>
</organism>
<reference evidence="2 3" key="1">
    <citation type="journal article" date="2017" name="Gigascience">
        <title>Draft genome of the honey bee ectoparasitic mite, Tropilaelaps mercedesae, is shaped by the parasitic life history.</title>
        <authorList>
            <person name="Dong X."/>
            <person name="Armstrong S.D."/>
            <person name="Xia D."/>
            <person name="Makepeace B.L."/>
            <person name="Darby A.C."/>
            <person name="Kadowaki T."/>
        </authorList>
    </citation>
    <scope>NUCLEOTIDE SEQUENCE [LARGE SCALE GENOMIC DNA]</scope>
    <source>
        <strain evidence="2">Wuxi-XJTLU</strain>
    </source>
</reference>
<protein>
    <submittedName>
        <fullName evidence="2">Uncharacterized protein</fullName>
    </submittedName>
</protein>
<dbReference type="InParanoid" id="A0A1V9X622"/>
<evidence type="ECO:0000256" key="1">
    <source>
        <dbReference type="SAM" id="MobiDB-lite"/>
    </source>
</evidence>
<gene>
    <name evidence="2" type="ORF">BIW11_04453</name>
</gene>
<feature type="compositionally biased region" description="Low complexity" evidence="1">
    <location>
        <begin position="133"/>
        <end position="145"/>
    </location>
</feature>
<feature type="non-terminal residue" evidence="2">
    <location>
        <position position="165"/>
    </location>
</feature>
<keyword evidence="3" id="KW-1185">Reference proteome</keyword>
<dbReference type="EMBL" id="MNPL01022444">
    <property type="protein sequence ID" value="OQR69040.1"/>
    <property type="molecule type" value="Genomic_DNA"/>
</dbReference>
<proteinExistence type="predicted"/>
<evidence type="ECO:0000313" key="3">
    <source>
        <dbReference type="Proteomes" id="UP000192247"/>
    </source>
</evidence>
<sequence>MLHTTMLQKSYENCEDINTPLGVLQRKYVYDIGLYTRQPTRTGASPPSATRDLQLLHVPRPPNTRLPHALHFKGKSRPITNRSSVIDFRKPLKAGVVSELKKLGQARERDLLSRKHPNLLSDYVRPHNHDGKSASSDDVASSVSSQFPTVNGLPLAPLLTCRVTE</sequence>
<evidence type="ECO:0000313" key="2">
    <source>
        <dbReference type="EMBL" id="OQR69040.1"/>
    </source>
</evidence>